<dbReference type="OrthoDB" id="6766252at2759"/>
<accession>E9GT77</accession>
<dbReference type="PANTHER" id="PTHR46704">
    <property type="entry name" value="CXC DOMAIN-CONTAINING PROTEIN-RELATED"/>
    <property type="match status" value="1"/>
</dbReference>
<evidence type="ECO:0000313" key="1">
    <source>
        <dbReference type="EMBL" id="EFX77405.1"/>
    </source>
</evidence>
<evidence type="ECO:0000313" key="2">
    <source>
        <dbReference type="Proteomes" id="UP000000305"/>
    </source>
</evidence>
<dbReference type="InParanoid" id="E9GT77"/>
<dbReference type="PANTHER" id="PTHR46704:SF9">
    <property type="entry name" value="BHLH DOMAIN-CONTAINING PROTEIN"/>
    <property type="match status" value="1"/>
</dbReference>
<dbReference type="PhylomeDB" id="E9GT77"/>
<gene>
    <name evidence="1" type="ORF">DAPPUDRAFT_247689</name>
</gene>
<keyword evidence="2" id="KW-1185">Reference proteome</keyword>
<organism evidence="1 2">
    <name type="scientific">Daphnia pulex</name>
    <name type="common">Water flea</name>
    <dbReference type="NCBI Taxonomy" id="6669"/>
    <lineage>
        <taxon>Eukaryota</taxon>
        <taxon>Metazoa</taxon>
        <taxon>Ecdysozoa</taxon>
        <taxon>Arthropoda</taxon>
        <taxon>Crustacea</taxon>
        <taxon>Branchiopoda</taxon>
        <taxon>Diplostraca</taxon>
        <taxon>Cladocera</taxon>
        <taxon>Anomopoda</taxon>
        <taxon>Daphniidae</taxon>
        <taxon>Daphnia</taxon>
    </lineage>
</organism>
<protein>
    <submittedName>
        <fullName evidence="1">Uncharacterized protein</fullName>
    </submittedName>
</protein>
<dbReference type="KEGG" id="dpx:DAPPUDRAFT_247689"/>
<name>E9GT77_DAPPU</name>
<reference evidence="1 2" key="1">
    <citation type="journal article" date="2011" name="Science">
        <title>The ecoresponsive genome of Daphnia pulex.</title>
        <authorList>
            <person name="Colbourne J.K."/>
            <person name="Pfrender M.E."/>
            <person name="Gilbert D."/>
            <person name="Thomas W.K."/>
            <person name="Tucker A."/>
            <person name="Oakley T.H."/>
            <person name="Tokishita S."/>
            <person name="Aerts A."/>
            <person name="Arnold G.J."/>
            <person name="Basu M.K."/>
            <person name="Bauer D.J."/>
            <person name="Caceres C.E."/>
            <person name="Carmel L."/>
            <person name="Casola C."/>
            <person name="Choi J.H."/>
            <person name="Detter J.C."/>
            <person name="Dong Q."/>
            <person name="Dusheyko S."/>
            <person name="Eads B.D."/>
            <person name="Frohlich T."/>
            <person name="Geiler-Samerotte K.A."/>
            <person name="Gerlach D."/>
            <person name="Hatcher P."/>
            <person name="Jogdeo S."/>
            <person name="Krijgsveld J."/>
            <person name="Kriventseva E.V."/>
            <person name="Kultz D."/>
            <person name="Laforsch C."/>
            <person name="Lindquist E."/>
            <person name="Lopez J."/>
            <person name="Manak J.R."/>
            <person name="Muller J."/>
            <person name="Pangilinan J."/>
            <person name="Patwardhan R.P."/>
            <person name="Pitluck S."/>
            <person name="Pritham E.J."/>
            <person name="Rechtsteiner A."/>
            <person name="Rho M."/>
            <person name="Rogozin I.B."/>
            <person name="Sakarya O."/>
            <person name="Salamov A."/>
            <person name="Schaack S."/>
            <person name="Shapiro H."/>
            <person name="Shiga Y."/>
            <person name="Skalitzky C."/>
            <person name="Smith Z."/>
            <person name="Souvorov A."/>
            <person name="Sung W."/>
            <person name="Tang Z."/>
            <person name="Tsuchiya D."/>
            <person name="Tu H."/>
            <person name="Vos H."/>
            <person name="Wang M."/>
            <person name="Wolf Y.I."/>
            <person name="Yamagata H."/>
            <person name="Yamada T."/>
            <person name="Ye Y."/>
            <person name="Shaw J.R."/>
            <person name="Andrews J."/>
            <person name="Crease T.J."/>
            <person name="Tang H."/>
            <person name="Lucas S.M."/>
            <person name="Robertson H.M."/>
            <person name="Bork P."/>
            <person name="Koonin E.V."/>
            <person name="Zdobnov E.M."/>
            <person name="Grigoriev I.V."/>
            <person name="Lynch M."/>
            <person name="Boore J.L."/>
        </authorList>
    </citation>
    <scope>NUCLEOTIDE SEQUENCE [LARGE SCALE GENOMIC DNA]</scope>
</reference>
<dbReference type="Proteomes" id="UP000000305">
    <property type="component" value="Unassembled WGS sequence"/>
</dbReference>
<sequence length="267" mass="29748">MEASHPGITKLSDSGAISIRRTKKSFSRSPVDITLEQTINSIAANSSTGITHFTNSEQAQQRWTISHHVRVGLITTLLDHLGLIRKEDVSKGASPHGVKKDNVPFNDRTEYIRSCKNPFTKQEERSDYGQHLYNICSGKAASKETNDFLLKVRENGYSTKDKFIMPNGTEEATPKETCQLKFRDRINSTLQTGSKLYATNEHFKHIGQTVDSTTEKTIQGKRCSVAENSDEVCLPKKRSVTAAGMEMSAMKNPMVRIHQSLSSDAID</sequence>
<dbReference type="EMBL" id="GL732563">
    <property type="protein sequence ID" value="EFX77405.1"/>
    <property type="molecule type" value="Genomic_DNA"/>
</dbReference>
<dbReference type="AlphaFoldDB" id="E9GT77"/>
<dbReference type="HOGENOM" id="CLU_1043023_0_0_1"/>
<proteinExistence type="predicted"/>